<feature type="domain" description="Nudix hydrolase" evidence="7">
    <location>
        <begin position="127"/>
        <end position="255"/>
    </location>
</feature>
<dbReference type="Gene3D" id="3.90.79.10">
    <property type="entry name" value="Nucleoside Triphosphate Pyrophosphohydrolase"/>
    <property type="match status" value="1"/>
</dbReference>
<evidence type="ECO:0000256" key="6">
    <source>
        <dbReference type="HAMAP-Rule" id="MF_00297"/>
    </source>
</evidence>
<dbReference type="HAMAP" id="MF_00297">
    <property type="entry name" value="Nudix_NudC"/>
    <property type="match status" value="1"/>
</dbReference>
<dbReference type="EC" id="3.6.1.22" evidence="6"/>
<proteinExistence type="inferred from homology"/>
<gene>
    <name evidence="6" type="primary">nudC</name>
    <name evidence="8" type="ORF">AVDCRST_MAG12-747</name>
</gene>
<dbReference type="NCBIfam" id="NF001299">
    <property type="entry name" value="PRK00241.1"/>
    <property type="match status" value="1"/>
</dbReference>
<organism evidence="8">
    <name type="scientific">uncultured Rubrobacteraceae bacterium</name>
    <dbReference type="NCBI Taxonomy" id="349277"/>
    <lineage>
        <taxon>Bacteria</taxon>
        <taxon>Bacillati</taxon>
        <taxon>Actinomycetota</taxon>
        <taxon>Rubrobacteria</taxon>
        <taxon>Rubrobacterales</taxon>
        <taxon>Rubrobacteraceae</taxon>
        <taxon>environmental samples</taxon>
    </lineage>
</organism>
<comment type="catalytic activity">
    <reaction evidence="6">
        <text>a 5'-end NAD(+)-phospho-ribonucleoside in mRNA + H2O = a 5'-end phospho-adenosine-phospho-ribonucleoside in mRNA + beta-nicotinamide D-ribonucleotide + 2 H(+)</text>
        <dbReference type="Rhea" id="RHEA:60876"/>
        <dbReference type="Rhea" id="RHEA-COMP:15698"/>
        <dbReference type="Rhea" id="RHEA-COMP:15719"/>
        <dbReference type="ChEBI" id="CHEBI:14649"/>
        <dbReference type="ChEBI" id="CHEBI:15377"/>
        <dbReference type="ChEBI" id="CHEBI:15378"/>
        <dbReference type="ChEBI" id="CHEBI:144029"/>
        <dbReference type="ChEBI" id="CHEBI:144051"/>
    </reaction>
</comment>
<feature type="binding site" evidence="6">
    <location>
        <position position="106"/>
    </location>
    <ligand>
        <name>Zn(2+)</name>
        <dbReference type="ChEBI" id="CHEBI:29105"/>
    </ligand>
</feature>
<dbReference type="GO" id="GO:0008270">
    <property type="term" value="F:zinc ion binding"/>
    <property type="evidence" value="ECO:0007669"/>
    <property type="project" value="UniProtKB-UniRule"/>
</dbReference>
<dbReference type="GO" id="GO:0030145">
    <property type="term" value="F:manganese ion binding"/>
    <property type="evidence" value="ECO:0007669"/>
    <property type="project" value="UniProtKB-UniRule"/>
</dbReference>
<dbReference type="CDD" id="cd03429">
    <property type="entry name" value="NUDIX_NADH_pyrophosphatase_Nudt13"/>
    <property type="match status" value="1"/>
</dbReference>
<dbReference type="InterPro" id="IPR022925">
    <property type="entry name" value="RNA_Hydrolase_NudC"/>
</dbReference>
<feature type="binding site" evidence="6">
    <location>
        <position position="179"/>
    </location>
    <ligand>
        <name>a divalent metal cation</name>
        <dbReference type="ChEBI" id="CHEBI:60240"/>
        <label>2</label>
    </ligand>
</feature>
<dbReference type="PROSITE" id="PS51462">
    <property type="entry name" value="NUDIX"/>
    <property type="match status" value="1"/>
</dbReference>
<dbReference type="EMBL" id="CADCVK010000125">
    <property type="protein sequence ID" value="CAA9470704.1"/>
    <property type="molecule type" value="Genomic_DNA"/>
</dbReference>
<evidence type="ECO:0000256" key="3">
    <source>
        <dbReference type="ARBA" id="ARBA00022842"/>
    </source>
</evidence>
<dbReference type="AlphaFoldDB" id="A0A6J4RD81"/>
<evidence type="ECO:0000256" key="5">
    <source>
        <dbReference type="ARBA" id="ARBA00023211"/>
    </source>
</evidence>
<comment type="cofactor">
    <cofactor evidence="6">
        <name>Mg(2+)</name>
        <dbReference type="ChEBI" id="CHEBI:18420"/>
    </cofactor>
    <cofactor evidence="6">
        <name>Mn(2+)</name>
        <dbReference type="ChEBI" id="CHEBI:29035"/>
    </cofactor>
    <text evidence="6">Divalent metal cations. Mg(2+) or Mn(2+).</text>
</comment>
<keyword evidence="6" id="KW-0862">Zinc</keyword>
<dbReference type="InterPro" id="IPR000086">
    <property type="entry name" value="NUDIX_hydrolase_dom"/>
</dbReference>
<dbReference type="Pfam" id="PF09297">
    <property type="entry name" value="Zn_ribbon_NUD"/>
    <property type="match status" value="1"/>
</dbReference>
<comment type="catalytic activity">
    <reaction evidence="6">
        <text>NAD(+) + H2O = beta-nicotinamide D-ribonucleotide + AMP + 2 H(+)</text>
        <dbReference type="Rhea" id="RHEA:11800"/>
        <dbReference type="ChEBI" id="CHEBI:14649"/>
        <dbReference type="ChEBI" id="CHEBI:15377"/>
        <dbReference type="ChEBI" id="CHEBI:15378"/>
        <dbReference type="ChEBI" id="CHEBI:57540"/>
        <dbReference type="ChEBI" id="CHEBI:456215"/>
        <dbReference type="EC" id="3.6.1.22"/>
    </reaction>
</comment>
<comment type="cofactor">
    <cofactor evidence="6">
        <name>Zn(2+)</name>
        <dbReference type="ChEBI" id="CHEBI:29105"/>
    </cofactor>
    <text evidence="6">Binds 1 zinc ion per subunit.</text>
</comment>
<dbReference type="PROSITE" id="PS00893">
    <property type="entry name" value="NUDIX_BOX"/>
    <property type="match status" value="1"/>
</dbReference>
<comment type="function">
    <text evidence="6">mRNA decapping enzyme that specifically removes the nicotinamide adenine dinucleotide (NAD) cap from a subset of mRNAs by hydrolyzing the diphosphate linkage to produce nicotinamide mononucleotide (NMN) and 5' monophosphate mRNA. The NAD-cap is present at the 5'-end of some mRNAs and stabilizes RNA against 5'-processing. Has preference for mRNAs with a 5'-end purine. Catalyzes the hydrolysis of a broad range of dinucleotide pyrophosphates.</text>
</comment>
<keyword evidence="2 6" id="KW-0378">Hydrolase</keyword>
<feature type="binding site" evidence="6">
    <location>
        <position position="163"/>
    </location>
    <ligand>
        <name>a divalent metal cation</name>
        <dbReference type="ChEBI" id="CHEBI:60240"/>
        <label>1</label>
    </ligand>
</feature>
<dbReference type="InterPro" id="IPR015376">
    <property type="entry name" value="Znr_NADH_PPase"/>
</dbReference>
<keyword evidence="5 6" id="KW-0464">Manganese</keyword>
<feature type="binding site" evidence="6">
    <location>
        <position position="183"/>
    </location>
    <ligand>
        <name>a divalent metal cation</name>
        <dbReference type="ChEBI" id="CHEBI:60240"/>
        <label>3</label>
    </ligand>
</feature>
<comment type="caution">
    <text evidence="6">Lacks conserved residue(s) required for the propagation of feature annotation.</text>
</comment>
<evidence type="ECO:0000313" key="8">
    <source>
        <dbReference type="EMBL" id="CAA9470704.1"/>
    </source>
</evidence>
<dbReference type="Pfam" id="PF00293">
    <property type="entry name" value="NUDIX"/>
    <property type="match status" value="1"/>
</dbReference>
<comment type="similarity">
    <text evidence="6">Belongs to the Nudix hydrolase family. NudC subfamily.</text>
</comment>
<dbReference type="InterPro" id="IPR049734">
    <property type="entry name" value="NudC-like_C"/>
</dbReference>
<evidence type="ECO:0000256" key="2">
    <source>
        <dbReference type="ARBA" id="ARBA00022801"/>
    </source>
</evidence>
<name>A0A6J4RD81_9ACTN</name>
<keyword evidence="3 6" id="KW-0460">Magnesium</keyword>
<feature type="binding site" evidence="6">
    <location>
        <position position="224"/>
    </location>
    <ligand>
        <name>a divalent metal cation</name>
        <dbReference type="ChEBI" id="CHEBI:60240"/>
        <label>3</label>
    </ligand>
</feature>
<feature type="binding site" evidence="6">
    <location>
        <position position="103"/>
    </location>
    <ligand>
        <name>Zn(2+)</name>
        <dbReference type="ChEBI" id="CHEBI:29105"/>
    </ligand>
</feature>
<reference evidence="8" key="1">
    <citation type="submission" date="2020-02" db="EMBL/GenBank/DDBJ databases">
        <authorList>
            <person name="Meier V. D."/>
        </authorList>
    </citation>
    <scope>NUCLEOTIDE SEQUENCE</scope>
    <source>
        <strain evidence="8">AVDCRST_MAG12</strain>
    </source>
</reference>
<evidence type="ECO:0000256" key="1">
    <source>
        <dbReference type="ARBA" id="ARBA00022723"/>
    </source>
</evidence>
<feature type="binding site" evidence="6">
    <location>
        <position position="224"/>
    </location>
    <ligand>
        <name>a divalent metal cation</name>
        <dbReference type="ChEBI" id="CHEBI:60240"/>
        <label>1</label>
    </ligand>
</feature>
<dbReference type="PANTHER" id="PTHR11383">
    <property type="entry name" value="NUCLEOSIDE DIPHOSPHATE-LINKED MOIETY X MOTIF 13"/>
    <property type="match status" value="1"/>
</dbReference>
<feature type="binding site" evidence="6">
    <location>
        <begin position="197"/>
        <end position="204"/>
    </location>
    <ligand>
        <name>substrate</name>
    </ligand>
</feature>
<accession>A0A6J4RD81</accession>
<dbReference type="PANTHER" id="PTHR11383:SF3">
    <property type="entry name" value="NAD(P)H PYROPHOSPHATASE NUDT13, MITOCHONDRIAL"/>
    <property type="match status" value="1"/>
</dbReference>
<evidence type="ECO:0000256" key="4">
    <source>
        <dbReference type="ARBA" id="ARBA00023027"/>
    </source>
</evidence>
<feature type="binding site" evidence="6">
    <location>
        <position position="179"/>
    </location>
    <ligand>
        <name>a divalent metal cation</name>
        <dbReference type="ChEBI" id="CHEBI:60240"/>
        <label>3</label>
    </ligand>
</feature>
<sequence>MTEEALWFAFRGDRLLVLEGDEPRVPRASTAEELGIEPIFSRPAGHLGGVPSRAAEVREEAEAPDGMVFRDLREIFAVVDEDFFAVAGRAKQTVGWHATHRFCGRCGGETEIVDDELAMRCTRCGMMHHPRVSPAVIVRVRRGDEILLARSPGFPKGLRSVLAGFVEPGESIEETVHREVREEVGIEVENLRYFGSQPWPFPNSLMIGFTADYAGGELAPQPGEIEDAGWYRADDLPQLPPKVSIARRMIEDFVDRAPG</sequence>
<dbReference type="Pfam" id="PF09296">
    <property type="entry name" value="NUDIX-like"/>
    <property type="match status" value="1"/>
</dbReference>
<dbReference type="GO" id="GO:0000210">
    <property type="term" value="F:NAD+ diphosphatase activity"/>
    <property type="evidence" value="ECO:0007669"/>
    <property type="project" value="UniProtKB-UniRule"/>
</dbReference>
<dbReference type="InterPro" id="IPR020084">
    <property type="entry name" value="NUDIX_hydrolase_CS"/>
</dbReference>
<feature type="binding site" evidence="6">
    <location>
        <position position="121"/>
    </location>
    <ligand>
        <name>Zn(2+)</name>
        <dbReference type="ChEBI" id="CHEBI:29105"/>
    </ligand>
</feature>
<dbReference type="InterPro" id="IPR015797">
    <property type="entry name" value="NUDIX_hydrolase-like_dom_sf"/>
</dbReference>
<comment type="catalytic activity">
    <reaction evidence="6">
        <text>NADH + H2O = reduced beta-nicotinamide D-ribonucleotide + AMP + 2 H(+)</text>
        <dbReference type="Rhea" id="RHEA:48868"/>
        <dbReference type="ChEBI" id="CHEBI:15377"/>
        <dbReference type="ChEBI" id="CHEBI:15378"/>
        <dbReference type="ChEBI" id="CHEBI:57945"/>
        <dbReference type="ChEBI" id="CHEBI:90832"/>
        <dbReference type="ChEBI" id="CHEBI:456215"/>
        <dbReference type="EC" id="3.6.1.22"/>
    </reaction>
</comment>
<dbReference type="InterPro" id="IPR015375">
    <property type="entry name" value="NADH_PPase-like_N"/>
</dbReference>
<protein>
    <recommendedName>
        <fullName evidence="6">NAD-capped RNA hydrolase NudC</fullName>
        <shortName evidence="6">DeNADding enzyme NudC</shortName>
        <ecNumber evidence="6">3.6.1.-</ecNumber>
    </recommendedName>
    <alternativeName>
        <fullName evidence="6">NADH pyrophosphatase</fullName>
        <ecNumber evidence="6">3.6.1.22</ecNumber>
    </alternativeName>
</protein>
<keyword evidence="4 6" id="KW-0520">NAD</keyword>
<feature type="binding site" evidence="6">
    <location>
        <position position="246"/>
    </location>
    <ligand>
        <name>substrate</name>
    </ligand>
</feature>
<feature type="binding site" evidence="6">
    <location>
        <position position="124"/>
    </location>
    <ligand>
        <name>Zn(2+)</name>
        <dbReference type="ChEBI" id="CHEBI:29105"/>
    </ligand>
</feature>
<feature type="binding site" evidence="6">
    <location>
        <position position="116"/>
    </location>
    <ligand>
        <name>substrate</name>
    </ligand>
</feature>
<dbReference type="EC" id="3.6.1.-" evidence="6"/>
<dbReference type="SUPFAM" id="SSF55811">
    <property type="entry name" value="Nudix"/>
    <property type="match status" value="2"/>
</dbReference>
<dbReference type="GO" id="GO:0000287">
    <property type="term" value="F:magnesium ion binding"/>
    <property type="evidence" value="ECO:0007669"/>
    <property type="project" value="UniProtKB-UniRule"/>
</dbReference>
<feature type="binding site" evidence="6">
    <location>
        <position position="183"/>
    </location>
    <ligand>
        <name>a divalent metal cation</name>
        <dbReference type="ChEBI" id="CHEBI:60240"/>
        <label>1</label>
    </ligand>
</feature>
<dbReference type="Gene3D" id="3.90.79.20">
    <property type="match status" value="1"/>
</dbReference>
<feature type="short sequence motif" description="Nudix box" evidence="6">
    <location>
        <begin position="164"/>
        <end position="185"/>
    </location>
</feature>
<keyword evidence="1 6" id="KW-0479">Metal-binding</keyword>
<feature type="binding site" evidence="6">
    <location>
        <position position="73"/>
    </location>
    <ligand>
        <name>substrate</name>
    </ligand>
</feature>
<comment type="subunit">
    <text evidence="6">Homodimer.</text>
</comment>
<evidence type="ECO:0000259" key="7">
    <source>
        <dbReference type="PROSITE" id="PS51462"/>
    </source>
</evidence>